<reference evidence="1 2" key="1">
    <citation type="journal article" date="2018" name="Nat. Biotechnol.">
        <title>A standardized bacterial taxonomy based on genome phylogeny substantially revises the tree of life.</title>
        <authorList>
            <person name="Parks D.H."/>
            <person name="Chuvochina M."/>
            <person name="Waite D.W."/>
            <person name="Rinke C."/>
            <person name="Skarshewski A."/>
            <person name="Chaumeil P.A."/>
            <person name="Hugenholtz P."/>
        </authorList>
    </citation>
    <scope>NUCLEOTIDE SEQUENCE [LARGE SCALE GENOMIC DNA]</scope>
    <source>
        <strain evidence="1">UBA9375</strain>
    </source>
</reference>
<name>A0A3D3RF30_9PLAN</name>
<sequence length="166" mass="18776">MNQVPVCSGFTWAIESKRAIDIARRLSESECEFIELKYARDAGGANHPLFAAIEILEYGLAFLMARQNSLIKDAEQQKYLRGVSKINLVVLAPAEFFEGFELAWLLNAFNDGLAQLVEDENLQIEMSLRCNVLSNEFITFYHGLEDLIANEKICYEESGIKSNDDD</sequence>
<gene>
    <name evidence="1" type="ORF">DIT97_28125</name>
</gene>
<proteinExistence type="predicted"/>
<dbReference type="AlphaFoldDB" id="A0A3D3RF30"/>
<accession>A0A3D3RF30</accession>
<comment type="caution">
    <text evidence="1">The sequence shown here is derived from an EMBL/GenBank/DDBJ whole genome shotgun (WGS) entry which is preliminary data.</text>
</comment>
<feature type="non-terminal residue" evidence="1">
    <location>
        <position position="166"/>
    </location>
</feature>
<evidence type="ECO:0000313" key="1">
    <source>
        <dbReference type="EMBL" id="HCO26692.1"/>
    </source>
</evidence>
<dbReference type="Proteomes" id="UP000263642">
    <property type="component" value="Unassembled WGS sequence"/>
</dbReference>
<dbReference type="EMBL" id="DQAY01000168">
    <property type="protein sequence ID" value="HCO26692.1"/>
    <property type="molecule type" value="Genomic_DNA"/>
</dbReference>
<evidence type="ECO:0000313" key="2">
    <source>
        <dbReference type="Proteomes" id="UP000263642"/>
    </source>
</evidence>
<organism evidence="1 2">
    <name type="scientific">Gimesia maris</name>
    <dbReference type="NCBI Taxonomy" id="122"/>
    <lineage>
        <taxon>Bacteria</taxon>
        <taxon>Pseudomonadati</taxon>
        <taxon>Planctomycetota</taxon>
        <taxon>Planctomycetia</taxon>
        <taxon>Planctomycetales</taxon>
        <taxon>Planctomycetaceae</taxon>
        <taxon>Gimesia</taxon>
    </lineage>
</organism>
<protein>
    <submittedName>
        <fullName evidence="1">Uncharacterized protein</fullName>
    </submittedName>
</protein>